<keyword evidence="3" id="KW-1185">Reference proteome</keyword>
<protein>
    <submittedName>
        <fullName evidence="2">Uncharacterized protein</fullName>
    </submittedName>
</protein>
<evidence type="ECO:0000313" key="3">
    <source>
        <dbReference type="Proteomes" id="UP000623467"/>
    </source>
</evidence>
<proteinExistence type="predicted"/>
<name>A0A8H7CF73_9AGAR</name>
<gene>
    <name evidence="2" type="ORF">MSAN_02427400</name>
</gene>
<dbReference type="Proteomes" id="UP000623467">
    <property type="component" value="Unassembled WGS sequence"/>
</dbReference>
<dbReference type="AlphaFoldDB" id="A0A8H7CF73"/>
<comment type="caution">
    <text evidence="2">The sequence shown here is derived from an EMBL/GenBank/DDBJ whole genome shotgun (WGS) entry which is preliminary data.</text>
</comment>
<sequence>MGSSRSRADVVSHGRRCSAPPSSLVLQPVPYPVLVVSAVCVEAAGTQSINESRSPPHQDGGVEPLRRRHSERCSPFEAPGHHDVHRDIIPNSGFTDRVVVPT</sequence>
<evidence type="ECO:0000256" key="1">
    <source>
        <dbReference type="SAM" id="MobiDB-lite"/>
    </source>
</evidence>
<organism evidence="2 3">
    <name type="scientific">Mycena sanguinolenta</name>
    <dbReference type="NCBI Taxonomy" id="230812"/>
    <lineage>
        <taxon>Eukaryota</taxon>
        <taxon>Fungi</taxon>
        <taxon>Dikarya</taxon>
        <taxon>Basidiomycota</taxon>
        <taxon>Agaricomycotina</taxon>
        <taxon>Agaricomycetes</taxon>
        <taxon>Agaricomycetidae</taxon>
        <taxon>Agaricales</taxon>
        <taxon>Marasmiineae</taxon>
        <taxon>Mycenaceae</taxon>
        <taxon>Mycena</taxon>
    </lineage>
</organism>
<dbReference type="EMBL" id="JACAZH010000057">
    <property type="protein sequence ID" value="KAF7333253.1"/>
    <property type="molecule type" value="Genomic_DNA"/>
</dbReference>
<feature type="compositionally biased region" description="Polar residues" evidence="1">
    <location>
        <begin position="46"/>
        <end position="55"/>
    </location>
</feature>
<reference evidence="2" key="1">
    <citation type="submission" date="2020-05" db="EMBL/GenBank/DDBJ databases">
        <title>Mycena genomes resolve the evolution of fungal bioluminescence.</title>
        <authorList>
            <person name="Tsai I.J."/>
        </authorList>
    </citation>
    <scope>NUCLEOTIDE SEQUENCE</scope>
    <source>
        <strain evidence="2">160909Yilan</strain>
    </source>
</reference>
<accession>A0A8H7CF73</accession>
<feature type="compositionally biased region" description="Basic and acidic residues" evidence="1">
    <location>
        <begin position="71"/>
        <end position="88"/>
    </location>
</feature>
<evidence type="ECO:0000313" key="2">
    <source>
        <dbReference type="EMBL" id="KAF7333253.1"/>
    </source>
</evidence>
<feature type="region of interest" description="Disordered" evidence="1">
    <location>
        <begin position="46"/>
        <end position="102"/>
    </location>
</feature>